<evidence type="ECO:0000256" key="8">
    <source>
        <dbReference type="PROSITE-ProRule" id="PRU00175"/>
    </source>
</evidence>
<dbReference type="InterPro" id="IPR001965">
    <property type="entry name" value="Znf_PHD"/>
</dbReference>
<dbReference type="RefSeq" id="XP_030379088.1">
    <property type="nucleotide sequence ID" value="XM_030523228.1"/>
</dbReference>
<evidence type="ECO:0000256" key="3">
    <source>
        <dbReference type="ARBA" id="ARBA00022679"/>
    </source>
</evidence>
<dbReference type="GO" id="GO:0008270">
    <property type="term" value="F:zinc ion binding"/>
    <property type="evidence" value="ECO:0007669"/>
    <property type="project" value="UniProtKB-KW"/>
</dbReference>
<feature type="region of interest" description="Disordered" evidence="9">
    <location>
        <begin position="543"/>
        <end position="607"/>
    </location>
</feature>
<dbReference type="PANTHER" id="PTHR12420">
    <property type="entry name" value="PHD FINGER PROTEIN"/>
    <property type="match status" value="1"/>
</dbReference>
<evidence type="ECO:0000313" key="13">
    <source>
        <dbReference type="RefSeq" id="XP_030379088.1"/>
    </source>
</evidence>
<comment type="pathway">
    <text evidence="2">Protein modification; protein ubiquitination.</text>
</comment>
<dbReference type="PROSITE" id="PS51805">
    <property type="entry name" value="EPHD"/>
    <property type="match status" value="1"/>
</dbReference>
<dbReference type="Pfam" id="PF13771">
    <property type="entry name" value="zf-HC5HC2H"/>
    <property type="match status" value="1"/>
</dbReference>
<dbReference type="Proteomes" id="UP000504634">
    <property type="component" value="Unplaced"/>
</dbReference>
<keyword evidence="5 8" id="KW-0863">Zinc-finger</keyword>
<dbReference type="SMART" id="SM00249">
    <property type="entry name" value="PHD"/>
    <property type="match status" value="2"/>
</dbReference>
<feature type="compositionally biased region" description="Polar residues" evidence="9">
    <location>
        <begin position="558"/>
        <end position="574"/>
    </location>
</feature>
<gene>
    <name evidence="13" type="primary">LOC115627528</name>
</gene>
<dbReference type="GeneID" id="115627528"/>
<feature type="domain" description="PHD-type" evidence="11">
    <location>
        <begin position="3"/>
        <end position="118"/>
    </location>
</feature>
<reference evidence="13" key="1">
    <citation type="submission" date="2025-08" db="UniProtKB">
        <authorList>
            <consortium name="RefSeq"/>
        </authorList>
    </citation>
    <scope>IDENTIFICATION</scope>
    <source>
        <strain evidence="13">11010-0011.00</strain>
        <tissue evidence="13">Whole body</tissue>
    </source>
</reference>
<dbReference type="SUPFAM" id="SSF57903">
    <property type="entry name" value="FYVE/PHD zinc finger"/>
    <property type="match status" value="1"/>
</dbReference>
<dbReference type="InterPro" id="IPR011011">
    <property type="entry name" value="Znf_FYVE_PHD"/>
</dbReference>
<keyword evidence="7" id="KW-0862">Zinc</keyword>
<keyword evidence="3" id="KW-0808">Transferase</keyword>
<protein>
    <submittedName>
        <fullName evidence="13">Uncharacterized protein LOC115627528</fullName>
    </submittedName>
</protein>
<feature type="domain" description="RING-type" evidence="10">
    <location>
        <begin position="131"/>
        <end position="183"/>
    </location>
</feature>
<evidence type="ECO:0000259" key="10">
    <source>
        <dbReference type="PROSITE" id="PS50089"/>
    </source>
</evidence>
<comment type="subcellular location">
    <subcellularLocation>
        <location evidence="1">Nucleus</location>
    </subcellularLocation>
</comment>
<keyword evidence="4" id="KW-0479">Metal-binding</keyword>
<organism evidence="12 13">
    <name type="scientific">Drosophila lebanonensis</name>
    <name type="common">Fruit fly</name>
    <name type="synonym">Scaptodrosophila lebanonensis</name>
    <dbReference type="NCBI Taxonomy" id="7225"/>
    <lineage>
        <taxon>Eukaryota</taxon>
        <taxon>Metazoa</taxon>
        <taxon>Ecdysozoa</taxon>
        <taxon>Arthropoda</taxon>
        <taxon>Hexapoda</taxon>
        <taxon>Insecta</taxon>
        <taxon>Pterygota</taxon>
        <taxon>Neoptera</taxon>
        <taxon>Endopterygota</taxon>
        <taxon>Diptera</taxon>
        <taxon>Brachycera</taxon>
        <taxon>Muscomorpha</taxon>
        <taxon>Ephydroidea</taxon>
        <taxon>Drosophilidae</taxon>
        <taxon>Scaptodrosophila</taxon>
    </lineage>
</organism>
<dbReference type="CDD" id="cd16448">
    <property type="entry name" value="RING-H2"/>
    <property type="match status" value="1"/>
</dbReference>
<evidence type="ECO:0000256" key="5">
    <source>
        <dbReference type="ARBA" id="ARBA00022771"/>
    </source>
</evidence>
<dbReference type="PROSITE" id="PS50089">
    <property type="entry name" value="ZF_RING_2"/>
    <property type="match status" value="1"/>
</dbReference>
<accession>A0A6J2TVA6</accession>
<feature type="region of interest" description="Disordered" evidence="9">
    <location>
        <begin position="650"/>
        <end position="705"/>
    </location>
</feature>
<evidence type="ECO:0000313" key="12">
    <source>
        <dbReference type="Proteomes" id="UP000504634"/>
    </source>
</evidence>
<feature type="region of interest" description="Disordered" evidence="9">
    <location>
        <begin position="324"/>
        <end position="387"/>
    </location>
</feature>
<evidence type="ECO:0000256" key="6">
    <source>
        <dbReference type="ARBA" id="ARBA00022786"/>
    </source>
</evidence>
<evidence type="ECO:0000256" key="9">
    <source>
        <dbReference type="SAM" id="MobiDB-lite"/>
    </source>
</evidence>
<dbReference type="CDD" id="cd15669">
    <property type="entry name" value="ePHD_PHF7_G2E3_like"/>
    <property type="match status" value="1"/>
</dbReference>
<dbReference type="InterPro" id="IPR051188">
    <property type="entry name" value="PHD-type_Zinc_Finger"/>
</dbReference>
<dbReference type="GO" id="GO:0005634">
    <property type="term" value="C:nucleus"/>
    <property type="evidence" value="ECO:0007669"/>
    <property type="project" value="TreeGrafter"/>
</dbReference>
<proteinExistence type="predicted"/>
<evidence type="ECO:0000259" key="11">
    <source>
        <dbReference type="PROSITE" id="PS51805"/>
    </source>
</evidence>
<name>A0A6J2TVA6_DROLE</name>
<dbReference type="Gene3D" id="3.30.40.10">
    <property type="entry name" value="Zinc/RING finger domain, C3HC4 (zinc finger)"/>
    <property type="match status" value="2"/>
</dbReference>
<dbReference type="SMART" id="SM00184">
    <property type="entry name" value="RING"/>
    <property type="match status" value="1"/>
</dbReference>
<dbReference type="InterPro" id="IPR034732">
    <property type="entry name" value="EPHD"/>
</dbReference>
<keyword evidence="12" id="KW-1185">Reference proteome</keyword>
<dbReference type="PANTHER" id="PTHR12420:SF42">
    <property type="entry name" value="G2_M PHASE-SPECIFIC E3 UBIQUITIN-PROTEIN LIGASE"/>
    <property type="match status" value="1"/>
</dbReference>
<dbReference type="InterPro" id="IPR042013">
    <property type="entry name" value="PHF7/G2E3_ePHD"/>
</dbReference>
<feature type="compositionally biased region" description="Basic and acidic residues" evidence="9">
    <location>
        <begin position="651"/>
        <end position="663"/>
    </location>
</feature>
<evidence type="ECO:0000256" key="2">
    <source>
        <dbReference type="ARBA" id="ARBA00004906"/>
    </source>
</evidence>
<evidence type="ECO:0000256" key="1">
    <source>
        <dbReference type="ARBA" id="ARBA00004123"/>
    </source>
</evidence>
<keyword evidence="6" id="KW-0833">Ubl conjugation pathway</keyword>
<dbReference type="AlphaFoldDB" id="A0A6J2TVA6"/>
<evidence type="ECO:0000256" key="7">
    <source>
        <dbReference type="ARBA" id="ARBA00022833"/>
    </source>
</evidence>
<evidence type="ECO:0000256" key="4">
    <source>
        <dbReference type="ARBA" id="ARBA00022723"/>
    </source>
</evidence>
<dbReference type="InterPro" id="IPR001841">
    <property type="entry name" value="Znf_RING"/>
</dbReference>
<feature type="compositionally biased region" description="Basic and acidic residues" evidence="9">
    <location>
        <begin position="720"/>
        <end position="729"/>
    </location>
</feature>
<dbReference type="InterPro" id="IPR013083">
    <property type="entry name" value="Znf_RING/FYVE/PHD"/>
</dbReference>
<sequence>MVGRPCKLCRSRDKDNLRLGSIETLGEVLVHQNCLYLSSNLCQRGDDDEGIYGFMEDDIKREADRTRFLQCTFCSKFGANIGCCKKSCHKTFHTGCGYDNGVLYQFYGTYRAYCPKHIRMHNFRPGPKEICFICLEALAMVGERFSITTMIFSPCCGNGWYHRSCLQKYANSAGYFFKCPLCNDASKFHDVARWGITIQNRDASWELEPGAFRDQAYRPISCTAELCVYPRGRSVGNLKYCCLCGGNPIHNTCNKPKSSGTYSCRDCNIVSSAKPLNTTGNETPSDEHEDYSTMDSLVRFSHLLGNNNGRDGSLHESIHIAGKKQIAPSTEPSSDEDSPAESTDSDKKPKKSRIERRSMETKSTTSLESNDEIDPLDLYFPHSNTDSVKKQVPVDDISSDECDPLDMEFPMHVMKTKDNLNPNKCLIQNKTSSSTSYFCGDDNKENIIGSTKLSHAQYHEQSQRVQTNKLRPECALHVDVEINKAVPSIGTNGPHHSTAAQDYERIQRQGTRELRARSRTPKVETNPLHLRRGRSRSRAFLDMAESSSSEDQCRTRTHIGTPSQMAEDSATTAFRGSHSRTRASLKIPKESAPTGEREGRSRTITTSTIVGDSANVDLRKSRSRTRDSLKICKDSASIEIHGNRTRATIPKVDERSPPTELRGHRSRRKPSLTIDVDSASNELRRCRSRSSTSQRMIRDSASVELRTSRSRITTYRKAEHLVSPKERGTRSRTSTSCRASEDTSSTEARRCRVLKRCSGTDFNMGGTRSAVHQQQNRYERLKDIDRLELDISCIANRTRNRAALKEQLKK</sequence>
<feature type="region of interest" description="Disordered" evidence="9">
    <location>
        <begin position="720"/>
        <end position="745"/>
    </location>
</feature>
<dbReference type="OrthoDB" id="512616at2759"/>